<evidence type="ECO:0000313" key="2">
    <source>
        <dbReference type="Proteomes" id="UP000821866"/>
    </source>
</evidence>
<organism evidence="1 2">
    <name type="scientific">Rhipicephalus microplus</name>
    <name type="common">Cattle tick</name>
    <name type="synonym">Boophilus microplus</name>
    <dbReference type="NCBI Taxonomy" id="6941"/>
    <lineage>
        <taxon>Eukaryota</taxon>
        <taxon>Metazoa</taxon>
        <taxon>Ecdysozoa</taxon>
        <taxon>Arthropoda</taxon>
        <taxon>Chelicerata</taxon>
        <taxon>Arachnida</taxon>
        <taxon>Acari</taxon>
        <taxon>Parasitiformes</taxon>
        <taxon>Ixodida</taxon>
        <taxon>Ixodoidea</taxon>
        <taxon>Ixodidae</taxon>
        <taxon>Rhipicephalinae</taxon>
        <taxon>Rhipicephalus</taxon>
        <taxon>Boophilus</taxon>
    </lineage>
</organism>
<dbReference type="AlphaFoldDB" id="A0A9J6CZ98"/>
<protein>
    <submittedName>
        <fullName evidence="1">Uncharacterized protein</fullName>
    </submittedName>
</protein>
<reference evidence="1" key="2">
    <citation type="submission" date="2021-09" db="EMBL/GenBank/DDBJ databases">
        <authorList>
            <person name="Jia N."/>
            <person name="Wang J."/>
            <person name="Shi W."/>
            <person name="Du L."/>
            <person name="Sun Y."/>
            <person name="Zhan W."/>
            <person name="Jiang J."/>
            <person name="Wang Q."/>
            <person name="Zhang B."/>
            <person name="Ji P."/>
            <person name="Sakyi L.B."/>
            <person name="Cui X."/>
            <person name="Yuan T."/>
            <person name="Jiang B."/>
            <person name="Yang W."/>
            <person name="Lam T.T.-Y."/>
            <person name="Chang Q."/>
            <person name="Ding S."/>
            <person name="Wang X."/>
            <person name="Zhu J."/>
            <person name="Ruan X."/>
            <person name="Zhao L."/>
            <person name="Wei J."/>
            <person name="Que T."/>
            <person name="Du C."/>
            <person name="Cheng J."/>
            <person name="Dai P."/>
            <person name="Han X."/>
            <person name="Huang E."/>
            <person name="Gao Y."/>
            <person name="Liu J."/>
            <person name="Shao H."/>
            <person name="Ye R."/>
            <person name="Li L."/>
            <person name="Wei W."/>
            <person name="Wang X."/>
            <person name="Wang C."/>
            <person name="Huo Q."/>
            <person name="Li W."/>
            <person name="Guo W."/>
            <person name="Chen H."/>
            <person name="Chen S."/>
            <person name="Zhou L."/>
            <person name="Zhou L."/>
            <person name="Ni X."/>
            <person name="Tian J."/>
            <person name="Zhou Y."/>
            <person name="Sheng Y."/>
            <person name="Liu T."/>
            <person name="Pan Y."/>
            <person name="Xia L."/>
            <person name="Li J."/>
            <person name="Zhao F."/>
            <person name="Cao W."/>
        </authorList>
    </citation>
    <scope>NUCLEOTIDE SEQUENCE</scope>
    <source>
        <strain evidence="1">Rmic-2018</strain>
        <tissue evidence="1">Larvae</tissue>
    </source>
</reference>
<sequence>MQSISSMLRKRPFEAINFTRWNGYPSLAVSVPMCTRVYKAKAAPAAMDVPCVDCTWGVKRILNYCNSSLNPYVNTTVDATQNVVVGTSIEAGANDVLSTFESQFPINSKFCEINKLYENLDLGLALYDIEFEDWELGCPPPTAGIYATNRFGNVSRHTHKLANDGVASACP</sequence>
<reference evidence="1" key="1">
    <citation type="journal article" date="2020" name="Cell">
        <title>Large-Scale Comparative Analyses of Tick Genomes Elucidate Their Genetic Diversity and Vector Capacities.</title>
        <authorList>
            <consortium name="Tick Genome and Microbiome Consortium (TIGMIC)"/>
            <person name="Jia N."/>
            <person name="Wang J."/>
            <person name="Shi W."/>
            <person name="Du L."/>
            <person name="Sun Y."/>
            <person name="Zhan W."/>
            <person name="Jiang J.F."/>
            <person name="Wang Q."/>
            <person name="Zhang B."/>
            <person name="Ji P."/>
            <person name="Bell-Sakyi L."/>
            <person name="Cui X.M."/>
            <person name="Yuan T.T."/>
            <person name="Jiang B.G."/>
            <person name="Yang W.F."/>
            <person name="Lam T.T."/>
            <person name="Chang Q.C."/>
            <person name="Ding S.J."/>
            <person name="Wang X.J."/>
            <person name="Zhu J.G."/>
            <person name="Ruan X.D."/>
            <person name="Zhao L."/>
            <person name="Wei J.T."/>
            <person name="Ye R.Z."/>
            <person name="Que T.C."/>
            <person name="Du C.H."/>
            <person name="Zhou Y.H."/>
            <person name="Cheng J.X."/>
            <person name="Dai P.F."/>
            <person name="Guo W.B."/>
            <person name="Han X.H."/>
            <person name="Huang E.J."/>
            <person name="Li L.F."/>
            <person name="Wei W."/>
            <person name="Gao Y.C."/>
            <person name="Liu J.Z."/>
            <person name="Shao H.Z."/>
            <person name="Wang X."/>
            <person name="Wang C.C."/>
            <person name="Yang T.C."/>
            <person name="Huo Q.B."/>
            <person name="Li W."/>
            <person name="Chen H.Y."/>
            <person name="Chen S.E."/>
            <person name="Zhou L.G."/>
            <person name="Ni X.B."/>
            <person name="Tian J.H."/>
            <person name="Sheng Y."/>
            <person name="Liu T."/>
            <person name="Pan Y.S."/>
            <person name="Xia L.Y."/>
            <person name="Li J."/>
            <person name="Zhao F."/>
            <person name="Cao W.C."/>
        </authorList>
    </citation>
    <scope>NUCLEOTIDE SEQUENCE</scope>
    <source>
        <strain evidence="1">Rmic-2018</strain>
    </source>
</reference>
<dbReference type="Proteomes" id="UP000821866">
    <property type="component" value="Unassembled WGS sequence"/>
</dbReference>
<gene>
    <name evidence="1" type="ORF">HPB51_027756</name>
</gene>
<name>A0A9J6CZ98_RHIMP</name>
<accession>A0A9J6CZ98</accession>
<keyword evidence="2" id="KW-1185">Reference proteome</keyword>
<proteinExistence type="predicted"/>
<evidence type="ECO:0000313" key="1">
    <source>
        <dbReference type="EMBL" id="KAH7964004.1"/>
    </source>
</evidence>
<comment type="caution">
    <text evidence="1">The sequence shown here is derived from an EMBL/GenBank/DDBJ whole genome shotgun (WGS) entry which is preliminary data.</text>
</comment>
<dbReference type="EMBL" id="JABSTU010004351">
    <property type="protein sequence ID" value="KAH7964004.1"/>
    <property type="molecule type" value="Genomic_DNA"/>
</dbReference>